<dbReference type="PANTHER" id="PTHR46796">
    <property type="entry name" value="HTH-TYPE TRANSCRIPTIONAL ACTIVATOR RHAS-RELATED"/>
    <property type="match status" value="1"/>
</dbReference>
<dbReference type="EMBL" id="FNON01000001">
    <property type="protein sequence ID" value="SDW25279.1"/>
    <property type="molecule type" value="Genomic_DNA"/>
</dbReference>
<dbReference type="SUPFAM" id="SSF46689">
    <property type="entry name" value="Homeodomain-like"/>
    <property type="match status" value="1"/>
</dbReference>
<dbReference type="AlphaFoldDB" id="A0A1H2S2T7"/>
<dbReference type="InterPro" id="IPR046532">
    <property type="entry name" value="DUF6597"/>
</dbReference>
<keyword evidence="3" id="KW-0804">Transcription</keyword>
<feature type="domain" description="HTH araC/xylS-type" evidence="4">
    <location>
        <begin position="147"/>
        <end position="248"/>
    </location>
</feature>
<keyword evidence="1" id="KW-0805">Transcription regulation</keyword>
<dbReference type="Pfam" id="PF12833">
    <property type="entry name" value="HTH_18"/>
    <property type="match status" value="1"/>
</dbReference>
<evidence type="ECO:0000313" key="5">
    <source>
        <dbReference type="EMBL" id="SDW25279.1"/>
    </source>
</evidence>
<dbReference type="PROSITE" id="PS01124">
    <property type="entry name" value="HTH_ARAC_FAMILY_2"/>
    <property type="match status" value="1"/>
</dbReference>
<evidence type="ECO:0000259" key="4">
    <source>
        <dbReference type="PROSITE" id="PS01124"/>
    </source>
</evidence>
<dbReference type="RefSeq" id="WP_176968449.1">
    <property type="nucleotide sequence ID" value="NZ_FNON01000001.1"/>
</dbReference>
<keyword evidence="6" id="KW-1185">Reference proteome</keyword>
<dbReference type="Pfam" id="PF20240">
    <property type="entry name" value="DUF6597"/>
    <property type="match status" value="1"/>
</dbReference>
<dbReference type="Gene3D" id="1.10.10.60">
    <property type="entry name" value="Homeodomain-like"/>
    <property type="match status" value="1"/>
</dbReference>
<evidence type="ECO:0000313" key="6">
    <source>
        <dbReference type="Proteomes" id="UP000199515"/>
    </source>
</evidence>
<name>A0A1H2S2T7_9PSEU</name>
<dbReference type="Proteomes" id="UP000199515">
    <property type="component" value="Unassembled WGS sequence"/>
</dbReference>
<dbReference type="InterPro" id="IPR050204">
    <property type="entry name" value="AraC_XylS_family_regulators"/>
</dbReference>
<dbReference type="SMART" id="SM00342">
    <property type="entry name" value="HTH_ARAC"/>
    <property type="match status" value="1"/>
</dbReference>
<keyword evidence="2 5" id="KW-0238">DNA-binding</keyword>
<gene>
    <name evidence="5" type="ORF">SAMN05421504_10173</name>
</gene>
<dbReference type="GO" id="GO:0003700">
    <property type="term" value="F:DNA-binding transcription factor activity"/>
    <property type="evidence" value="ECO:0007669"/>
    <property type="project" value="InterPro"/>
</dbReference>
<organism evidence="5 6">
    <name type="scientific">Amycolatopsis xylanica</name>
    <dbReference type="NCBI Taxonomy" id="589385"/>
    <lineage>
        <taxon>Bacteria</taxon>
        <taxon>Bacillati</taxon>
        <taxon>Actinomycetota</taxon>
        <taxon>Actinomycetes</taxon>
        <taxon>Pseudonocardiales</taxon>
        <taxon>Pseudonocardiaceae</taxon>
        <taxon>Amycolatopsis</taxon>
    </lineage>
</organism>
<dbReference type="GO" id="GO:0043565">
    <property type="term" value="F:sequence-specific DNA binding"/>
    <property type="evidence" value="ECO:0007669"/>
    <property type="project" value="InterPro"/>
</dbReference>
<evidence type="ECO:0000256" key="1">
    <source>
        <dbReference type="ARBA" id="ARBA00023015"/>
    </source>
</evidence>
<reference evidence="5 6" key="1">
    <citation type="submission" date="2016-10" db="EMBL/GenBank/DDBJ databases">
        <authorList>
            <person name="de Groot N.N."/>
        </authorList>
    </citation>
    <scope>NUCLEOTIDE SEQUENCE [LARGE SCALE GENOMIC DNA]</scope>
    <source>
        <strain evidence="5 6">CPCC 202699</strain>
    </source>
</reference>
<evidence type="ECO:0000256" key="2">
    <source>
        <dbReference type="ARBA" id="ARBA00023125"/>
    </source>
</evidence>
<accession>A0A1H2S2T7</accession>
<dbReference type="InterPro" id="IPR018060">
    <property type="entry name" value="HTH_AraC"/>
</dbReference>
<evidence type="ECO:0000256" key="3">
    <source>
        <dbReference type="ARBA" id="ARBA00023163"/>
    </source>
</evidence>
<sequence length="249" mass="28283">MRGVIRDARGLNGAWTKFQRHEFPSPSPDLARFVAKFWVVTWDYDEPYRQLVVPYPKVHLTFRDGAAVVNGVCGGHRIKVLEGRGGVFGVEFRPGGFRPYLGAPVSTIMDRELDAREVFGDVPTEISVESVERFLRERLPEPDPKADEAAEIVAFIAARPEIARVDLLAKQWGTSVRGLQRLFAEYVGIGPKWVIRRYRLHEVTERLARGAVIDWAALAVELGYADQAHFARDFKEMFGEPPTHYAERY</sequence>
<dbReference type="STRING" id="589385.SAMN05421504_10173"/>
<proteinExistence type="predicted"/>
<dbReference type="InterPro" id="IPR009057">
    <property type="entry name" value="Homeodomain-like_sf"/>
</dbReference>
<protein>
    <submittedName>
        <fullName evidence="5">AraC-type DNA-binding protein</fullName>
    </submittedName>
</protein>